<keyword evidence="2" id="KW-1185">Reference proteome</keyword>
<organism evidence="1 2">
    <name type="scientific">Candidatus Thiomargarita nelsonii</name>
    <dbReference type="NCBI Taxonomy" id="1003181"/>
    <lineage>
        <taxon>Bacteria</taxon>
        <taxon>Pseudomonadati</taxon>
        <taxon>Pseudomonadota</taxon>
        <taxon>Gammaproteobacteria</taxon>
        <taxon>Thiotrichales</taxon>
        <taxon>Thiotrichaceae</taxon>
        <taxon>Thiomargarita</taxon>
    </lineage>
</organism>
<evidence type="ECO:0000313" key="1">
    <source>
        <dbReference type="EMBL" id="OAD19112.1"/>
    </source>
</evidence>
<accession>A0A176RTM9</accession>
<dbReference type="Proteomes" id="UP000076962">
    <property type="component" value="Unassembled WGS sequence"/>
</dbReference>
<sequence length="66" mass="7200">MTETVAGSGAKPPPNTRWRRLPSICGCCTIPRCSLICASVRSNTLFQVSFACVCCKFCTQCQVNRP</sequence>
<evidence type="ECO:0000313" key="2">
    <source>
        <dbReference type="Proteomes" id="UP000076962"/>
    </source>
</evidence>
<reference evidence="1 2" key="1">
    <citation type="submission" date="2016-05" db="EMBL/GenBank/DDBJ databases">
        <title>Single-cell genome of chain-forming Candidatus Thiomargarita nelsonii and comparison to other large sulfur-oxidizing bacteria.</title>
        <authorList>
            <person name="Winkel M."/>
            <person name="Salman V."/>
            <person name="Woyke T."/>
            <person name="Schulz-Vogt H."/>
            <person name="Richter M."/>
            <person name="Flood B."/>
            <person name="Bailey J."/>
            <person name="Amann R."/>
            <person name="Mussmann M."/>
        </authorList>
    </citation>
    <scope>NUCLEOTIDE SEQUENCE [LARGE SCALE GENOMIC DNA]</scope>
    <source>
        <strain evidence="1 2">THI036</strain>
    </source>
</reference>
<comment type="caution">
    <text evidence="1">The sequence shown here is derived from an EMBL/GenBank/DDBJ whole genome shotgun (WGS) entry which is preliminary data.</text>
</comment>
<gene>
    <name evidence="1" type="ORF">THIOM_005269</name>
</gene>
<name>A0A176RTM9_9GAMM</name>
<protein>
    <submittedName>
        <fullName evidence="1">Uncharacterized protein</fullName>
    </submittedName>
</protein>
<proteinExistence type="predicted"/>
<dbReference type="EMBL" id="LUTY01002940">
    <property type="protein sequence ID" value="OAD19112.1"/>
    <property type="molecule type" value="Genomic_DNA"/>
</dbReference>
<dbReference type="AlphaFoldDB" id="A0A176RTM9"/>